<keyword evidence="4" id="KW-1185">Reference proteome</keyword>
<feature type="transmembrane region" description="Helical" evidence="1">
    <location>
        <begin position="60"/>
        <end position="77"/>
    </location>
</feature>
<evidence type="ECO:0000259" key="2">
    <source>
        <dbReference type="Pfam" id="PF25474"/>
    </source>
</evidence>
<accession>A0AAU9JE77</accession>
<dbReference type="Pfam" id="PF25474">
    <property type="entry name" value="TPR_TmcB"/>
    <property type="match status" value="1"/>
</dbReference>
<keyword evidence="1" id="KW-0812">Transmembrane</keyword>
<feature type="transmembrane region" description="Helical" evidence="1">
    <location>
        <begin position="153"/>
        <end position="171"/>
    </location>
</feature>
<dbReference type="Proteomes" id="UP001162131">
    <property type="component" value="Unassembled WGS sequence"/>
</dbReference>
<evidence type="ECO:0000313" key="3">
    <source>
        <dbReference type="EMBL" id="CAG9323961.1"/>
    </source>
</evidence>
<feature type="domain" description="TmcB/TmcC TPR repeats" evidence="2">
    <location>
        <begin position="453"/>
        <end position="550"/>
    </location>
</feature>
<evidence type="ECO:0000256" key="1">
    <source>
        <dbReference type="SAM" id="Phobius"/>
    </source>
</evidence>
<feature type="transmembrane region" description="Helical" evidence="1">
    <location>
        <begin position="242"/>
        <end position="260"/>
    </location>
</feature>
<proteinExistence type="predicted"/>
<keyword evidence="1" id="KW-0472">Membrane</keyword>
<feature type="transmembrane region" description="Helical" evidence="1">
    <location>
        <begin position="199"/>
        <end position="221"/>
    </location>
</feature>
<gene>
    <name evidence="3" type="ORF">BSTOLATCC_MIC34991</name>
</gene>
<feature type="transmembrane region" description="Helical" evidence="1">
    <location>
        <begin position="879"/>
        <end position="904"/>
    </location>
</feature>
<feature type="transmembrane region" description="Helical" evidence="1">
    <location>
        <begin position="266"/>
        <end position="287"/>
    </location>
</feature>
<reference evidence="3" key="1">
    <citation type="submission" date="2021-09" db="EMBL/GenBank/DDBJ databases">
        <authorList>
            <consortium name="AG Swart"/>
            <person name="Singh M."/>
            <person name="Singh A."/>
            <person name="Seah K."/>
            <person name="Emmerich C."/>
        </authorList>
    </citation>
    <scope>NUCLEOTIDE SEQUENCE</scope>
    <source>
        <strain evidence="3">ATCC30299</strain>
    </source>
</reference>
<dbReference type="PANTHER" id="PTHR31600:SF2">
    <property type="entry name" value="GAMETE ENRICHED GENE 10 PROTEIN-RELATED"/>
    <property type="match status" value="1"/>
</dbReference>
<name>A0AAU9JE77_9CILI</name>
<sequence length="1021" mass="118233">MSSLMAGLNADRWEVSNLKSQFLKLKRGKSLVKSLFEVYRQLYFKKGFADKSAYKQKVKAIFEAAIWCFQLVALVWIPNLPIKNWSGNIFIWEIIGYLRLDNTCAEFGILGECLYLAVFIAIFNFLGIFLLAYCIYNSFEIPTYALIIFKRTFYLWVTMLFIPSLTLFSIFEKYNFSPHNTVLEYRSNNSFKNFEINSAFQVAIVFVMIISFFLLLSYTEFSGEIRHFASSRTIKAKAHSRIDNHAAIFMYFLPIIYAMLAENHIIFYQILIMLASLALMIESMKFLPYFSIFYNSIVILRFFIIALISFIFLLGYWIDNSLSIILFAIVLLPILSIYFIYFIVKRQQGASISLPNNLIGIDTQYKLEKVLRQALCENDTKNKNQIIEIFELFFMTLNRSKLQVVWETNYFLYSLKDESLARVKLSKIKTVLDWNWEASYQAYLCQKNIEDSYMSESSTFLSFFQQLNWIKRKDRKLCKNLLKFWKEVTSKKPILKSLITKLKAIDDRILFLNNEYSQIITKFSNSRESLALYASYTRNILYDIEKAIMLDNKLRYFDRIAQSSTIDTKQLSFFDDKNGVLIFSNEEENFGEILFSNPAASKILKTPSNSIVGNNISNFIPPYYRKIFIDETQWFTHFGSNSEINLDDGFFIYLPTNFILECTGKASITAFNNCIITAIAFKVKQTRRYIALISENWDILCHSEDFSKFSVNNQSNLAGFALSNILNIEIANLNPFVPYNLAGLEKNIILLLAYFEFHKIKIPYILLTDDLEEIEKWKDKGLNENYSDNNYSNLSDIKEKTIENLEIPLKLPTASAVQESKENNYDSDFKLTINKADDNLDISSNLSSEKMDEKSLLSQHTSLKRFINITKIFSRALNILHLIFVLSILIVIATNIAVLFYAFSSISLVSDISISLTIGNLGKNLQYAAYLAKSVLVLCYGGADMRQYALSTMVGFGNTLIELENIHSYVTSNLTNWDSCSGRDYFTDQNIDLWNVKYSVYREKTNLLDALTKFIHTVKVI</sequence>
<keyword evidence="1" id="KW-1133">Transmembrane helix</keyword>
<organism evidence="3 4">
    <name type="scientific">Blepharisma stoltei</name>
    <dbReference type="NCBI Taxonomy" id="1481888"/>
    <lineage>
        <taxon>Eukaryota</taxon>
        <taxon>Sar</taxon>
        <taxon>Alveolata</taxon>
        <taxon>Ciliophora</taxon>
        <taxon>Postciliodesmatophora</taxon>
        <taxon>Heterotrichea</taxon>
        <taxon>Heterotrichida</taxon>
        <taxon>Blepharismidae</taxon>
        <taxon>Blepharisma</taxon>
    </lineage>
</organism>
<protein>
    <recommendedName>
        <fullName evidence="2">TmcB/TmcC TPR repeats domain-containing protein</fullName>
    </recommendedName>
</protein>
<dbReference type="PANTHER" id="PTHR31600">
    <property type="entry name" value="TINY MACROCYSTS PROTEIN B-RELATED"/>
    <property type="match status" value="1"/>
</dbReference>
<dbReference type="AlphaFoldDB" id="A0AAU9JE77"/>
<dbReference type="InterPro" id="IPR057352">
    <property type="entry name" value="TPR_TmcB/C"/>
</dbReference>
<feature type="transmembrane region" description="Helical" evidence="1">
    <location>
        <begin position="114"/>
        <end position="133"/>
    </location>
</feature>
<dbReference type="EMBL" id="CAJZBQ010000035">
    <property type="protein sequence ID" value="CAG9323961.1"/>
    <property type="molecule type" value="Genomic_DNA"/>
</dbReference>
<evidence type="ECO:0000313" key="4">
    <source>
        <dbReference type="Proteomes" id="UP001162131"/>
    </source>
</evidence>
<comment type="caution">
    <text evidence="3">The sequence shown here is derived from an EMBL/GenBank/DDBJ whole genome shotgun (WGS) entry which is preliminary data.</text>
</comment>
<dbReference type="InterPro" id="IPR052994">
    <property type="entry name" value="Tiny_macrocysts_regulators"/>
</dbReference>
<feature type="transmembrane region" description="Helical" evidence="1">
    <location>
        <begin position="299"/>
        <end position="318"/>
    </location>
</feature>
<feature type="transmembrane region" description="Helical" evidence="1">
    <location>
        <begin position="324"/>
        <end position="344"/>
    </location>
</feature>